<reference evidence="1 2" key="1">
    <citation type="submission" date="2019-08" db="EMBL/GenBank/DDBJ databases">
        <authorList>
            <person name="Peeters C."/>
        </authorList>
    </citation>
    <scope>NUCLEOTIDE SEQUENCE [LARGE SCALE GENOMIC DNA]</scope>
    <source>
        <strain evidence="1 2">LMG 31117</strain>
    </source>
</reference>
<name>A0A5E5AD55_9BURK</name>
<proteinExistence type="predicted"/>
<protein>
    <submittedName>
        <fullName evidence="1">Uncharacterized protein</fullName>
    </submittedName>
</protein>
<dbReference type="OrthoDB" id="8945736at2"/>
<organism evidence="1 2">
    <name type="scientific">Pandoraea anapnoica</name>
    <dbReference type="NCBI Taxonomy" id="2508301"/>
    <lineage>
        <taxon>Bacteria</taxon>
        <taxon>Pseudomonadati</taxon>
        <taxon>Pseudomonadota</taxon>
        <taxon>Betaproteobacteria</taxon>
        <taxon>Burkholderiales</taxon>
        <taxon>Burkholderiaceae</taxon>
        <taxon>Pandoraea</taxon>
    </lineage>
</organism>
<keyword evidence="2" id="KW-1185">Reference proteome</keyword>
<evidence type="ECO:0000313" key="1">
    <source>
        <dbReference type="EMBL" id="VVE71027.1"/>
    </source>
</evidence>
<dbReference type="Gene3D" id="2.60.120.260">
    <property type="entry name" value="Galactose-binding domain-like"/>
    <property type="match status" value="1"/>
</dbReference>
<dbReference type="RefSeq" id="WP_150739627.1">
    <property type="nucleotide sequence ID" value="NZ_CABPSP010000012.1"/>
</dbReference>
<dbReference type="EMBL" id="CABPSP010000012">
    <property type="protein sequence ID" value="VVE71027.1"/>
    <property type="molecule type" value="Genomic_DNA"/>
</dbReference>
<sequence length="196" mass="22430">MAEHQSTGELLTNGQFANGDFLGWSVSDHEQIFLARQESGHVAVLMPVPYLSGISLRQRVTQERASGKYILTFWIRTSDKRGNAVPGIARNTNVHLWVHPLDEGVGYWYRLDPPAVQFWGRRVYHFLLEDRGTLQFEIYFNNYNARPDAQHFTPIEREGYEQLAVVDESPELVLPADSDVGDWPYAIRHVSLFKAA</sequence>
<gene>
    <name evidence="1" type="ORF">PAN31117_03899</name>
</gene>
<evidence type="ECO:0000313" key="2">
    <source>
        <dbReference type="Proteomes" id="UP000383122"/>
    </source>
</evidence>
<accession>A0A5E5AD55</accession>
<dbReference type="AlphaFoldDB" id="A0A5E5AD55"/>
<dbReference type="Proteomes" id="UP000383122">
    <property type="component" value="Unassembled WGS sequence"/>
</dbReference>